<gene>
    <name evidence="6" type="ORF">TOPH_03395</name>
</gene>
<keyword evidence="5" id="KW-0732">Signal</keyword>
<dbReference type="EMBL" id="LFRF01000007">
    <property type="protein sequence ID" value="KND92036.1"/>
    <property type="molecule type" value="Genomic_DNA"/>
</dbReference>
<sequence length="123" mass="13775">MSQAVLTLLWTFIFQLSAGQLGWALPAEMGSTRLRQKTICLARDASNIAGVIGGILQQYLMNPQAWNLKGYTGFVWEGTCFGIWTFAKKIPARRFATTEVDLFDEQDISKLSHKYNNVAATRV</sequence>
<proteinExistence type="predicted"/>
<name>A0A0L0NDA0_TOLOC</name>
<dbReference type="STRING" id="1163406.A0A0L0NDA0"/>
<reference evidence="6 7" key="1">
    <citation type="journal article" date="2015" name="BMC Genomics">
        <title>The genome of the truffle-parasite Tolypocladium ophioglossoides and the evolution of antifungal peptaibiotics.</title>
        <authorList>
            <person name="Quandt C.A."/>
            <person name="Bushley K.E."/>
            <person name="Spatafora J.W."/>
        </authorList>
    </citation>
    <scope>NUCLEOTIDE SEQUENCE [LARGE SCALE GENOMIC DNA]</scope>
    <source>
        <strain evidence="6 7">CBS 100239</strain>
    </source>
</reference>
<keyword evidence="2" id="KW-0812">Transmembrane</keyword>
<accession>A0A0L0NDA0</accession>
<comment type="caution">
    <text evidence="6">The sequence shown here is derived from an EMBL/GenBank/DDBJ whole genome shotgun (WGS) entry which is preliminary data.</text>
</comment>
<evidence type="ECO:0000256" key="5">
    <source>
        <dbReference type="SAM" id="SignalP"/>
    </source>
</evidence>
<comment type="subcellular location">
    <subcellularLocation>
        <location evidence="1">Membrane</location>
    </subcellularLocation>
</comment>
<dbReference type="GO" id="GO:0016020">
    <property type="term" value="C:membrane"/>
    <property type="evidence" value="ECO:0007669"/>
    <property type="project" value="UniProtKB-SubCell"/>
</dbReference>
<feature type="signal peptide" evidence="5">
    <location>
        <begin position="1"/>
        <end position="19"/>
    </location>
</feature>
<dbReference type="InterPro" id="IPR036259">
    <property type="entry name" value="MFS_trans_sf"/>
</dbReference>
<evidence type="ECO:0000256" key="3">
    <source>
        <dbReference type="ARBA" id="ARBA00022989"/>
    </source>
</evidence>
<dbReference type="OrthoDB" id="6612291at2759"/>
<keyword evidence="4" id="KW-0472">Membrane</keyword>
<dbReference type="Proteomes" id="UP000036947">
    <property type="component" value="Unassembled WGS sequence"/>
</dbReference>
<dbReference type="Pfam" id="PF00083">
    <property type="entry name" value="Sugar_tr"/>
    <property type="match status" value="1"/>
</dbReference>
<evidence type="ECO:0000256" key="4">
    <source>
        <dbReference type="ARBA" id="ARBA00023136"/>
    </source>
</evidence>
<keyword evidence="7" id="KW-1185">Reference proteome</keyword>
<organism evidence="6 7">
    <name type="scientific">Tolypocladium ophioglossoides (strain CBS 100239)</name>
    <name type="common">Snaketongue truffleclub</name>
    <name type="synonym">Elaphocordyceps ophioglossoides</name>
    <dbReference type="NCBI Taxonomy" id="1163406"/>
    <lineage>
        <taxon>Eukaryota</taxon>
        <taxon>Fungi</taxon>
        <taxon>Dikarya</taxon>
        <taxon>Ascomycota</taxon>
        <taxon>Pezizomycotina</taxon>
        <taxon>Sordariomycetes</taxon>
        <taxon>Hypocreomycetidae</taxon>
        <taxon>Hypocreales</taxon>
        <taxon>Ophiocordycipitaceae</taxon>
        <taxon>Tolypocladium</taxon>
    </lineage>
</organism>
<evidence type="ECO:0000313" key="7">
    <source>
        <dbReference type="Proteomes" id="UP000036947"/>
    </source>
</evidence>
<evidence type="ECO:0000313" key="6">
    <source>
        <dbReference type="EMBL" id="KND92036.1"/>
    </source>
</evidence>
<keyword evidence="3" id="KW-1133">Transmembrane helix</keyword>
<protein>
    <submittedName>
        <fullName evidence="6">Maltose permease MAL61</fullName>
    </submittedName>
</protein>
<dbReference type="Gene3D" id="1.20.1250.20">
    <property type="entry name" value="MFS general substrate transporter like domains"/>
    <property type="match status" value="1"/>
</dbReference>
<dbReference type="GO" id="GO:0022857">
    <property type="term" value="F:transmembrane transporter activity"/>
    <property type="evidence" value="ECO:0007669"/>
    <property type="project" value="InterPro"/>
</dbReference>
<dbReference type="InterPro" id="IPR005828">
    <property type="entry name" value="MFS_sugar_transport-like"/>
</dbReference>
<feature type="chain" id="PRO_5005544837" evidence="5">
    <location>
        <begin position="20"/>
        <end position="123"/>
    </location>
</feature>
<evidence type="ECO:0000256" key="1">
    <source>
        <dbReference type="ARBA" id="ARBA00004370"/>
    </source>
</evidence>
<evidence type="ECO:0000256" key="2">
    <source>
        <dbReference type="ARBA" id="ARBA00022692"/>
    </source>
</evidence>
<dbReference type="AlphaFoldDB" id="A0A0L0NDA0"/>